<dbReference type="EMBL" id="GBXM01027961">
    <property type="protein sequence ID" value="JAH80616.1"/>
    <property type="molecule type" value="Transcribed_RNA"/>
</dbReference>
<evidence type="ECO:0000256" key="1">
    <source>
        <dbReference type="SAM" id="MobiDB-lite"/>
    </source>
</evidence>
<protein>
    <submittedName>
        <fullName evidence="2">Uncharacterized protein</fullName>
    </submittedName>
</protein>
<sequence>MTGERLTSNVQQLLSKSPMDSRQAQLASPEPGLHVINGLWA</sequence>
<feature type="region of interest" description="Disordered" evidence="1">
    <location>
        <begin position="1"/>
        <end position="28"/>
    </location>
</feature>
<organism evidence="2">
    <name type="scientific">Anguilla anguilla</name>
    <name type="common">European freshwater eel</name>
    <name type="synonym">Muraena anguilla</name>
    <dbReference type="NCBI Taxonomy" id="7936"/>
    <lineage>
        <taxon>Eukaryota</taxon>
        <taxon>Metazoa</taxon>
        <taxon>Chordata</taxon>
        <taxon>Craniata</taxon>
        <taxon>Vertebrata</taxon>
        <taxon>Euteleostomi</taxon>
        <taxon>Actinopterygii</taxon>
        <taxon>Neopterygii</taxon>
        <taxon>Teleostei</taxon>
        <taxon>Anguilliformes</taxon>
        <taxon>Anguillidae</taxon>
        <taxon>Anguilla</taxon>
    </lineage>
</organism>
<name>A0A0E9VRA9_ANGAN</name>
<reference evidence="2" key="1">
    <citation type="submission" date="2014-11" db="EMBL/GenBank/DDBJ databases">
        <authorList>
            <person name="Amaro Gonzalez C."/>
        </authorList>
    </citation>
    <scope>NUCLEOTIDE SEQUENCE</scope>
</reference>
<feature type="compositionally biased region" description="Polar residues" evidence="1">
    <location>
        <begin position="1"/>
        <end position="26"/>
    </location>
</feature>
<proteinExistence type="predicted"/>
<evidence type="ECO:0000313" key="2">
    <source>
        <dbReference type="EMBL" id="JAH80616.1"/>
    </source>
</evidence>
<dbReference type="AlphaFoldDB" id="A0A0E9VRA9"/>
<accession>A0A0E9VRA9</accession>
<reference evidence="2" key="2">
    <citation type="journal article" date="2015" name="Fish Shellfish Immunol.">
        <title>Early steps in the European eel (Anguilla anguilla)-Vibrio vulnificus interaction in the gills: Role of the RtxA13 toxin.</title>
        <authorList>
            <person name="Callol A."/>
            <person name="Pajuelo D."/>
            <person name="Ebbesson L."/>
            <person name="Teles M."/>
            <person name="MacKenzie S."/>
            <person name="Amaro C."/>
        </authorList>
    </citation>
    <scope>NUCLEOTIDE SEQUENCE</scope>
</reference>